<name>A0ACC3SJ46_9PEZI</name>
<sequence>MTCSQPSVRAERFRPDGASTSKFEHSWIWSKHCDPYSTASKMFSRPRTARIVQPLECLFRRNNAVPRRTLISAPKPNDGPLMSRRSDRALPSVSADRKWLKTMPIFLLVVTVSTLAIFNYQKSSSSVVNSTLYALRTNAQAREVLGDEVYFASQIPWIWGKMNQLHGKIDIQFWVKGTRQKALMRFKSERKTRMGYFETLEWSLQTEDGQTVDLLKSTGADPFNQTPMERLSQGQAA</sequence>
<proteinExistence type="predicted"/>
<keyword evidence="2" id="KW-1185">Reference proteome</keyword>
<reference evidence="1" key="1">
    <citation type="submission" date="2024-02" db="EMBL/GenBank/DDBJ databases">
        <title>Metagenome Assembled Genome of Zalaria obscura JY119.</title>
        <authorList>
            <person name="Vighnesh L."/>
            <person name="Jagadeeshwari U."/>
            <person name="Venkata Ramana C."/>
            <person name="Sasikala C."/>
        </authorList>
    </citation>
    <scope>NUCLEOTIDE SEQUENCE</scope>
    <source>
        <strain evidence="1">JY119</strain>
    </source>
</reference>
<evidence type="ECO:0000313" key="2">
    <source>
        <dbReference type="Proteomes" id="UP001320706"/>
    </source>
</evidence>
<dbReference type="EMBL" id="JAMKPW020000009">
    <property type="protein sequence ID" value="KAK8215191.1"/>
    <property type="molecule type" value="Genomic_DNA"/>
</dbReference>
<evidence type="ECO:0000313" key="1">
    <source>
        <dbReference type="EMBL" id="KAK8215191.1"/>
    </source>
</evidence>
<accession>A0ACC3SJ46</accession>
<comment type="caution">
    <text evidence="1">The sequence shown here is derived from an EMBL/GenBank/DDBJ whole genome shotgun (WGS) entry which is preliminary data.</text>
</comment>
<protein>
    <submittedName>
        <fullName evidence="1">Cytochrome oxidase assembly protein 1</fullName>
    </submittedName>
</protein>
<dbReference type="Proteomes" id="UP001320706">
    <property type="component" value="Unassembled WGS sequence"/>
</dbReference>
<gene>
    <name evidence="1" type="primary">COA1</name>
    <name evidence="1" type="ORF">M8818_002202</name>
</gene>
<organism evidence="1 2">
    <name type="scientific">Zalaria obscura</name>
    <dbReference type="NCBI Taxonomy" id="2024903"/>
    <lineage>
        <taxon>Eukaryota</taxon>
        <taxon>Fungi</taxon>
        <taxon>Dikarya</taxon>
        <taxon>Ascomycota</taxon>
        <taxon>Pezizomycotina</taxon>
        <taxon>Dothideomycetes</taxon>
        <taxon>Dothideomycetidae</taxon>
        <taxon>Dothideales</taxon>
        <taxon>Zalariaceae</taxon>
        <taxon>Zalaria</taxon>
    </lineage>
</organism>